<dbReference type="GO" id="GO:0052907">
    <property type="term" value="F:23S rRNA (adenine(1618)-N(6))-methyltransferase activity"/>
    <property type="evidence" value="ECO:0007669"/>
    <property type="project" value="UniProtKB-EC"/>
</dbReference>
<dbReference type="Proteomes" id="UP000466586">
    <property type="component" value="Unassembled WGS sequence"/>
</dbReference>
<dbReference type="SUPFAM" id="SSF53335">
    <property type="entry name" value="S-adenosyl-L-methionine-dependent methyltransferases"/>
    <property type="match status" value="1"/>
</dbReference>
<accession>A0A7K1Y4Q4</accession>
<dbReference type="Gene3D" id="3.40.50.150">
    <property type="entry name" value="Vaccinia Virus protein VP39"/>
    <property type="match status" value="1"/>
</dbReference>
<evidence type="ECO:0000256" key="3">
    <source>
        <dbReference type="ARBA" id="ARBA00022603"/>
    </source>
</evidence>
<dbReference type="EC" id="2.1.1.181" evidence="6"/>
<keyword evidence="3 6" id="KW-0489">Methyltransferase</keyword>
<gene>
    <name evidence="6 7" type="primary">rlmF</name>
    <name evidence="7" type="ORF">GS399_01105</name>
</gene>
<name>A0A7K1Y4Q4_9SPHI</name>
<evidence type="ECO:0000256" key="2">
    <source>
        <dbReference type="ARBA" id="ARBA00022552"/>
    </source>
</evidence>
<dbReference type="InterPro" id="IPR029063">
    <property type="entry name" value="SAM-dependent_MTases_sf"/>
</dbReference>
<dbReference type="EMBL" id="WVHT01000001">
    <property type="protein sequence ID" value="MXV49554.1"/>
    <property type="molecule type" value="Genomic_DNA"/>
</dbReference>
<comment type="subcellular location">
    <subcellularLocation>
        <location evidence="6">Cytoplasm</location>
    </subcellularLocation>
</comment>
<dbReference type="HAMAP" id="MF_01848">
    <property type="entry name" value="23SrRNA_methyltr_F"/>
    <property type="match status" value="1"/>
</dbReference>
<proteinExistence type="inferred from homology"/>
<keyword evidence="2 6" id="KW-0698">rRNA processing</keyword>
<dbReference type="PIRSF" id="PIRSF029038">
    <property type="entry name" value="Mtase_YbiN_prd"/>
    <property type="match status" value="1"/>
</dbReference>
<keyword evidence="5 6" id="KW-0949">S-adenosyl-L-methionine</keyword>
<dbReference type="InterPro" id="IPR016909">
    <property type="entry name" value="rRNA_lsu_MeTfrase_F"/>
</dbReference>
<keyword evidence="8" id="KW-1185">Reference proteome</keyword>
<evidence type="ECO:0000313" key="7">
    <source>
        <dbReference type="EMBL" id="MXV49554.1"/>
    </source>
</evidence>
<dbReference type="PANTHER" id="PTHR13393:SF0">
    <property type="entry name" value="RNA N6-ADENOSINE-METHYLTRANSFERASE METTL16"/>
    <property type="match status" value="1"/>
</dbReference>
<comment type="function">
    <text evidence="6">Specifically methylates the adenine in position 1618 of 23S rRNA.</text>
</comment>
<dbReference type="CDD" id="cd02440">
    <property type="entry name" value="AdoMet_MTases"/>
    <property type="match status" value="1"/>
</dbReference>
<dbReference type="PANTHER" id="PTHR13393">
    <property type="entry name" value="SAM-DEPENDENT METHYLTRANSFERASE"/>
    <property type="match status" value="1"/>
</dbReference>
<reference evidence="7 8" key="1">
    <citation type="submission" date="2019-11" db="EMBL/GenBank/DDBJ databases">
        <title>Pedobacter sp. HMF7647 Genome sequencing and assembly.</title>
        <authorList>
            <person name="Kang H."/>
            <person name="Kim H."/>
            <person name="Joh K."/>
        </authorList>
    </citation>
    <scope>NUCLEOTIDE SEQUENCE [LARGE SCALE GENOMIC DNA]</scope>
    <source>
        <strain evidence="7 8">HMF7647</strain>
    </source>
</reference>
<evidence type="ECO:0000256" key="4">
    <source>
        <dbReference type="ARBA" id="ARBA00022679"/>
    </source>
</evidence>
<dbReference type="Pfam" id="PF05971">
    <property type="entry name" value="Methyltransf_10"/>
    <property type="match status" value="1"/>
</dbReference>
<protein>
    <recommendedName>
        <fullName evidence="6">Ribosomal RNA large subunit methyltransferase F</fullName>
        <ecNumber evidence="6">2.1.1.181</ecNumber>
    </recommendedName>
    <alternativeName>
        <fullName evidence="6">23S rRNA mA1618 methyltransferase</fullName>
    </alternativeName>
    <alternativeName>
        <fullName evidence="6">rRNA adenine N-6-methyltransferase</fullName>
    </alternativeName>
</protein>
<dbReference type="AlphaFoldDB" id="A0A7K1Y4Q4"/>
<dbReference type="NCBIfam" id="NF008725">
    <property type="entry name" value="PRK11727.1"/>
    <property type="match status" value="1"/>
</dbReference>
<dbReference type="GO" id="GO:0005737">
    <property type="term" value="C:cytoplasm"/>
    <property type="evidence" value="ECO:0007669"/>
    <property type="project" value="UniProtKB-SubCell"/>
</dbReference>
<comment type="similarity">
    <text evidence="6">Belongs to the methyltransferase superfamily. METTL16/RlmF family.</text>
</comment>
<organism evidence="7 8">
    <name type="scientific">Hufsiella arboris</name>
    <dbReference type="NCBI Taxonomy" id="2695275"/>
    <lineage>
        <taxon>Bacteria</taxon>
        <taxon>Pseudomonadati</taxon>
        <taxon>Bacteroidota</taxon>
        <taxon>Sphingobacteriia</taxon>
        <taxon>Sphingobacteriales</taxon>
        <taxon>Sphingobacteriaceae</taxon>
        <taxon>Hufsiella</taxon>
    </lineage>
</organism>
<dbReference type="RefSeq" id="WP_160842676.1">
    <property type="nucleotide sequence ID" value="NZ_WVHT01000001.1"/>
</dbReference>
<dbReference type="InterPro" id="IPR010286">
    <property type="entry name" value="METTL16/RlmF"/>
</dbReference>
<sequence>MQQKAKAKTAEKEQLHPRNLHRGRYDFQQLCRSSQQLKQFVSINQFGGESIDFSEPDAVKALNAALLTTYYGVEYWTIPNGYLCPPIPGRADYLHYLADLLGETNKGIIPTGAEIKVLDIGTGANCIYPLIGSSVYGWSFVGSDVDAGAIRSARNIISKNHHLKNLIECRLQADRSHILKGIVKDKEIFDLVMCNPPFHASKKEAQAGTIKKWTNLGSGKTQKAVLNFGGTNSELWYAGGESAFIGKMIDESAGIKNQCLWFSSLVSKKETLPVIYKALENIKALDVRTINMSQGQKVSRAVAWTFLNETDQYEWKMRRF</sequence>
<dbReference type="GO" id="GO:0070475">
    <property type="term" value="P:rRNA base methylation"/>
    <property type="evidence" value="ECO:0007669"/>
    <property type="project" value="TreeGrafter"/>
</dbReference>
<evidence type="ECO:0000313" key="8">
    <source>
        <dbReference type="Proteomes" id="UP000466586"/>
    </source>
</evidence>
<evidence type="ECO:0000256" key="6">
    <source>
        <dbReference type="HAMAP-Rule" id="MF_01848"/>
    </source>
</evidence>
<keyword evidence="1 6" id="KW-0963">Cytoplasm</keyword>
<keyword evidence="4 6" id="KW-0808">Transferase</keyword>
<evidence type="ECO:0000256" key="5">
    <source>
        <dbReference type="ARBA" id="ARBA00022691"/>
    </source>
</evidence>
<comment type="caution">
    <text evidence="7">The sequence shown here is derived from an EMBL/GenBank/DDBJ whole genome shotgun (WGS) entry which is preliminary data.</text>
</comment>
<comment type="catalytic activity">
    <reaction evidence="6">
        <text>adenosine(1618) in 23S rRNA + S-adenosyl-L-methionine = N(6)-methyladenosine(1618) in 23S rRNA + S-adenosyl-L-homocysteine + H(+)</text>
        <dbReference type="Rhea" id="RHEA:16497"/>
        <dbReference type="Rhea" id="RHEA-COMP:10229"/>
        <dbReference type="Rhea" id="RHEA-COMP:10231"/>
        <dbReference type="ChEBI" id="CHEBI:15378"/>
        <dbReference type="ChEBI" id="CHEBI:57856"/>
        <dbReference type="ChEBI" id="CHEBI:59789"/>
        <dbReference type="ChEBI" id="CHEBI:74411"/>
        <dbReference type="ChEBI" id="CHEBI:74449"/>
        <dbReference type="EC" id="2.1.1.181"/>
    </reaction>
</comment>
<evidence type="ECO:0000256" key="1">
    <source>
        <dbReference type="ARBA" id="ARBA00022490"/>
    </source>
</evidence>